<proteinExistence type="predicted"/>
<comment type="caution">
    <text evidence="1">The sequence shown here is derived from an EMBL/GenBank/DDBJ whole genome shotgun (WGS) entry which is preliminary data.</text>
</comment>
<gene>
    <name evidence="1" type="ORF">IQ266_11075</name>
</gene>
<dbReference type="RefSeq" id="WP_264325098.1">
    <property type="nucleotide sequence ID" value="NZ_JADEXQ010000032.1"/>
</dbReference>
<protein>
    <submittedName>
        <fullName evidence="1">Uncharacterized protein</fullName>
    </submittedName>
</protein>
<reference evidence="1" key="1">
    <citation type="submission" date="2020-10" db="EMBL/GenBank/DDBJ databases">
        <authorList>
            <person name="Castelo-Branco R."/>
            <person name="Eusebio N."/>
            <person name="Adriana R."/>
            <person name="Vieira A."/>
            <person name="Brugerolle De Fraissinette N."/>
            <person name="Rezende De Castro R."/>
            <person name="Schneider M.P."/>
            <person name="Vasconcelos V."/>
            <person name="Leao P.N."/>
        </authorList>
    </citation>
    <scope>NUCLEOTIDE SEQUENCE</scope>
    <source>
        <strain evidence="1">LEGE 11480</strain>
    </source>
</reference>
<keyword evidence="2" id="KW-1185">Reference proteome</keyword>
<dbReference type="Proteomes" id="UP000625316">
    <property type="component" value="Unassembled WGS sequence"/>
</dbReference>
<dbReference type="AlphaFoldDB" id="A0A928Z4F5"/>
<name>A0A928Z4F5_9CYAN</name>
<evidence type="ECO:0000313" key="2">
    <source>
        <dbReference type="Proteomes" id="UP000625316"/>
    </source>
</evidence>
<evidence type="ECO:0000313" key="1">
    <source>
        <dbReference type="EMBL" id="MBE9030273.1"/>
    </source>
</evidence>
<sequence length="176" mass="18797">MIYERRQAHFWSSVALIGLLPLGFLVALLCRPTYAPAGAEANGLFDAAGFASADQQRNAKVIKTMVWQNAVVPIEGEILQLVSEGKSILAVTPTVPLRQPDVLLYWLAGKSAAPDTLPANALLLGSLAGQSRREFTIPAAMQGKAGNLLIYSQAKDTVLSVLPLAADMTTLSHRES</sequence>
<accession>A0A928Z4F5</accession>
<organism evidence="1 2">
    <name type="scientific">Romeriopsis navalis LEGE 11480</name>
    <dbReference type="NCBI Taxonomy" id="2777977"/>
    <lineage>
        <taxon>Bacteria</taxon>
        <taxon>Bacillati</taxon>
        <taxon>Cyanobacteriota</taxon>
        <taxon>Cyanophyceae</taxon>
        <taxon>Leptolyngbyales</taxon>
        <taxon>Leptolyngbyaceae</taxon>
        <taxon>Romeriopsis</taxon>
        <taxon>Romeriopsis navalis</taxon>
    </lineage>
</organism>
<dbReference type="EMBL" id="JADEXQ010000032">
    <property type="protein sequence ID" value="MBE9030273.1"/>
    <property type="molecule type" value="Genomic_DNA"/>
</dbReference>